<dbReference type="EMBL" id="RQTE01000230">
    <property type="protein sequence ID" value="RZI00757.1"/>
    <property type="molecule type" value="Genomic_DNA"/>
</dbReference>
<dbReference type="Proteomes" id="UP000595942">
    <property type="component" value="Chromosome"/>
</dbReference>
<evidence type="ECO:0000313" key="2">
    <source>
        <dbReference type="EMBL" id="QQS83916.1"/>
    </source>
</evidence>
<dbReference type="EMBL" id="CP068073">
    <property type="protein sequence ID" value="QQS83916.1"/>
    <property type="molecule type" value="Genomic_DNA"/>
</dbReference>
<sequence length="177" mass="20572">MANILQTQLTGIFNRINNQSLDIQMAAQCLIQAIGGEGNVYVKGYDDLKFFESYITQSHEKLESSRLLADLDHFNELDTTDRVLLFAPFYTEEVQNDTQTLIDLDADFVLICNKNKEVEIPDHLLHYINLNTPRPIVYTEDYDKVVQPHPMALNYIYYEIYTQMVEMIRDLDLDPEA</sequence>
<dbReference type="GeneID" id="93726086"/>
<evidence type="ECO:0000313" key="4">
    <source>
        <dbReference type="Proteomes" id="UP000293854"/>
    </source>
</evidence>
<dbReference type="Pfam" id="PF10740">
    <property type="entry name" value="DUF2529"/>
    <property type="match status" value="1"/>
</dbReference>
<reference evidence="2 5" key="2">
    <citation type="submission" date="2021-01" db="EMBL/GenBank/DDBJ databases">
        <title>FDA dAtabase for Regulatory Grade micrObial Sequences (FDA-ARGOS): Supporting development and validation of Infectious Disease Dx tests.</title>
        <authorList>
            <person name="Sproer C."/>
            <person name="Gronow S."/>
            <person name="Severitt S."/>
            <person name="Schroder I."/>
            <person name="Tallon L."/>
            <person name="Sadzewicz L."/>
            <person name="Zhao X."/>
            <person name="Boylan J."/>
            <person name="Ott S."/>
            <person name="Bowen H."/>
            <person name="Vavikolanu K."/>
            <person name="Mehta A."/>
            <person name="Aluvathingal J."/>
            <person name="Nadendla S."/>
            <person name="Lowell S."/>
            <person name="Myers T."/>
            <person name="Yan Y."/>
            <person name="Sichtig H."/>
        </authorList>
    </citation>
    <scope>NUCLEOTIDE SEQUENCE [LARGE SCALE GENOMIC DNA]</scope>
    <source>
        <strain evidence="2 5">FDAARGOS_1148</strain>
    </source>
</reference>
<organism evidence="3 4">
    <name type="scientific">Staphylococcus condimenti</name>
    <dbReference type="NCBI Taxonomy" id="70255"/>
    <lineage>
        <taxon>Bacteria</taxon>
        <taxon>Bacillati</taxon>
        <taxon>Bacillota</taxon>
        <taxon>Bacilli</taxon>
        <taxon>Bacillales</taxon>
        <taxon>Staphylococcaceae</taxon>
        <taxon>Staphylococcus</taxon>
    </lineage>
</organism>
<evidence type="ECO:0000259" key="1">
    <source>
        <dbReference type="Pfam" id="PF10740"/>
    </source>
</evidence>
<keyword evidence="5" id="KW-1185">Reference proteome</keyword>
<feature type="domain" description="DUF2529" evidence="1">
    <location>
        <begin position="1"/>
        <end position="168"/>
    </location>
</feature>
<dbReference type="RefSeq" id="WP_047132329.1">
    <property type="nucleotide sequence ID" value="NZ_CP015114.1"/>
</dbReference>
<dbReference type="KEGG" id="scv:A4G25_12020"/>
<name>A0A143PDT7_9STAP</name>
<dbReference type="Gene3D" id="3.40.50.10490">
    <property type="entry name" value="Glucose-6-phosphate isomerase like protein, domain 1"/>
    <property type="match status" value="1"/>
</dbReference>
<dbReference type="AlphaFoldDB" id="A0A143PDT7"/>
<evidence type="ECO:0000313" key="5">
    <source>
        <dbReference type="Proteomes" id="UP000595942"/>
    </source>
</evidence>
<dbReference type="Proteomes" id="UP000293854">
    <property type="component" value="Unassembled WGS sequence"/>
</dbReference>
<protein>
    <submittedName>
        <fullName evidence="2">DUF2529 domain-containing protein</fullName>
    </submittedName>
    <submittedName>
        <fullName evidence="3">DUF2529 family protein</fullName>
    </submittedName>
</protein>
<reference evidence="3 4" key="1">
    <citation type="submission" date="2018-11" db="EMBL/GenBank/DDBJ databases">
        <title>Genomic profiling of Staphylococcus species from a Poultry farm system in KwaZulu-Natal, South Africa.</title>
        <authorList>
            <person name="Amoako D.G."/>
            <person name="Somboro A.M."/>
            <person name="Abia A.L.K."/>
            <person name="Bester L.A."/>
            <person name="Essack S.Y."/>
        </authorList>
    </citation>
    <scope>NUCLEOTIDE SEQUENCE [LARGE SCALE GENOMIC DNA]</scope>
    <source>
        <strain evidence="3 4">SA11</strain>
    </source>
</reference>
<gene>
    <name evidence="3" type="ORF">EIG99_10580</name>
    <name evidence="2" type="ORF">I6J05_06445</name>
</gene>
<dbReference type="InterPro" id="IPR019676">
    <property type="entry name" value="DUF2529"/>
</dbReference>
<proteinExistence type="predicted"/>
<dbReference type="OrthoDB" id="2737584at2"/>
<evidence type="ECO:0000313" key="3">
    <source>
        <dbReference type="EMBL" id="RZI00757.1"/>
    </source>
</evidence>
<accession>A0A143PDT7</accession>